<evidence type="ECO:0000256" key="2">
    <source>
        <dbReference type="SAM" id="SignalP"/>
    </source>
</evidence>
<dbReference type="Gene3D" id="1.25.10.10">
    <property type="entry name" value="Leucine-rich Repeat Variant"/>
    <property type="match status" value="1"/>
</dbReference>
<sequence>MDALLLRTLCAGLLVNIHGSELTQSAVSFSTAVLSTVAEALQLNTQALLTQAAEKIITVQANGKSAENDYADKPNEVKAVIDEMENLLRSQQIAVEIAANLCCTDDDEYEEIDSEESVSSADEMVCDVEMETENGASLSPSCLPEEIHQAFVKFNILHHVLNKIECPELPADNQLLVTDDKLKKGVHQLRVHALFTLANIISTLDLEAIGGPQCLYDICHGLVKLGGLHTGGDLDLEYVEAVSSALRAVVQKIAESKMTKFSELMSTESMSMFEMMRHCPRHEIRVNAVRILSSIGSALLSTPEAYKDLKPIGLALVSMASQDKDLHVVAEALDAIFDIFAEDDVNPIMNEIGLLDQLRKILVALKPQATASREVKRKFKDPVISTAKLNLVRFIQYKSNVTTQHTAMSCDK</sequence>
<dbReference type="SUPFAM" id="SSF48371">
    <property type="entry name" value="ARM repeat"/>
    <property type="match status" value="1"/>
</dbReference>
<feature type="signal peptide" evidence="2">
    <location>
        <begin position="1"/>
        <end position="19"/>
    </location>
</feature>
<feature type="domain" description="SYO1-like TPR repeats" evidence="3">
    <location>
        <begin position="146"/>
        <end position="401"/>
    </location>
</feature>
<dbReference type="OrthoDB" id="288703at2759"/>
<organism evidence="4 5">
    <name type="scientific">Acanthosepion pharaonis</name>
    <name type="common">Pharaoh cuttlefish</name>
    <name type="synonym">Sepia pharaonis</name>
    <dbReference type="NCBI Taxonomy" id="158019"/>
    <lineage>
        <taxon>Eukaryota</taxon>
        <taxon>Metazoa</taxon>
        <taxon>Spiralia</taxon>
        <taxon>Lophotrochozoa</taxon>
        <taxon>Mollusca</taxon>
        <taxon>Cephalopoda</taxon>
        <taxon>Coleoidea</taxon>
        <taxon>Decapodiformes</taxon>
        <taxon>Sepiida</taxon>
        <taxon>Sepiina</taxon>
        <taxon>Sepiidae</taxon>
        <taxon>Acanthosepion</taxon>
    </lineage>
</organism>
<accession>A0A812CX89</accession>
<name>A0A812CX89_ACAPH</name>
<evidence type="ECO:0000259" key="3">
    <source>
        <dbReference type="Pfam" id="PF25567"/>
    </source>
</evidence>
<comment type="similarity">
    <text evidence="1">Belongs to the nuclear import and ribosome assembly adapter family.</text>
</comment>
<feature type="chain" id="PRO_5032852819" description="SYO1-like TPR repeats domain-containing protein" evidence="2">
    <location>
        <begin position="20"/>
        <end position="412"/>
    </location>
</feature>
<dbReference type="InterPro" id="IPR011989">
    <property type="entry name" value="ARM-like"/>
</dbReference>
<dbReference type="GO" id="GO:0051082">
    <property type="term" value="F:unfolded protein binding"/>
    <property type="evidence" value="ECO:0007669"/>
    <property type="project" value="TreeGrafter"/>
</dbReference>
<dbReference type="PANTHER" id="PTHR13347">
    <property type="entry name" value="HEAT REPEAT-CONTAINING PROTEIN 3"/>
    <property type="match status" value="1"/>
</dbReference>
<dbReference type="PANTHER" id="PTHR13347:SF1">
    <property type="entry name" value="HEAT REPEAT-CONTAINING PROTEIN 3"/>
    <property type="match status" value="1"/>
</dbReference>
<dbReference type="GO" id="GO:0006606">
    <property type="term" value="P:protein import into nucleus"/>
    <property type="evidence" value="ECO:0007669"/>
    <property type="project" value="TreeGrafter"/>
</dbReference>
<comment type="caution">
    <text evidence="4">The sequence shown here is derived from an EMBL/GenBank/DDBJ whole genome shotgun (WGS) entry which is preliminary data.</text>
</comment>
<reference evidence="4" key="1">
    <citation type="submission" date="2021-01" db="EMBL/GenBank/DDBJ databases">
        <authorList>
            <person name="Li R."/>
            <person name="Bekaert M."/>
        </authorList>
    </citation>
    <scope>NUCLEOTIDE SEQUENCE</scope>
    <source>
        <strain evidence="4">Farmed</strain>
    </source>
</reference>
<evidence type="ECO:0000313" key="5">
    <source>
        <dbReference type="Proteomes" id="UP000597762"/>
    </source>
</evidence>
<dbReference type="EMBL" id="CAHIKZ030002339">
    <property type="protein sequence ID" value="CAE1285422.1"/>
    <property type="molecule type" value="Genomic_DNA"/>
</dbReference>
<gene>
    <name evidence="4" type="ORF">SPHA_45422</name>
</gene>
<dbReference type="InterPro" id="IPR057990">
    <property type="entry name" value="TPR_SYO1"/>
</dbReference>
<dbReference type="AlphaFoldDB" id="A0A812CX89"/>
<keyword evidence="5" id="KW-1185">Reference proteome</keyword>
<protein>
    <recommendedName>
        <fullName evidence="3">SYO1-like TPR repeats domain-containing protein</fullName>
    </recommendedName>
</protein>
<evidence type="ECO:0000313" key="4">
    <source>
        <dbReference type="EMBL" id="CAE1285422.1"/>
    </source>
</evidence>
<evidence type="ECO:0000256" key="1">
    <source>
        <dbReference type="ARBA" id="ARBA00049983"/>
    </source>
</evidence>
<dbReference type="InterPro" id="IPR016024">
    <property type="entry name" value="ARM-type_fold"/>
</dbReference>
<dbReference type="Proteomes" id="UP000597762">
    <property type="component" value="Unassembled WGS sequence"/>
</dbReference>
<keyword evidence="2" id="KW-0732">Signal</keyword>
<proteinExistence type="inferred from homology"/>
<dbReference type="Pfam" id="PF25567">
    <property type="entry name" value="TPR_SYO1"/>
    <property type="match status" value="1"/>
</dbReference>
<dbReference type="InterPro" id="IPR052616">
    <property type="entry name" value="SYO1-like"/>
</dbReference>
<dbReference type="GO" id="GO:0042273">
    <property type="term" value="P:ribosomal large subunit biogenesis"/>
    <property type="evidence" value="ECO:0007669"/>
    <property type="project" value="TreeGrafter"/>
</dbReference>